<dbReference type="EMBL" id="LVZM01006257">
    <property type="protein sequence ID" value="OUC46627.1"/>
    <property type="molecule type" value="Genomic_DNA"/>
</dbReference>
<organism evidence="1 2">
    <name type="scientific">Trichinella nativa</name>
    <dbReference type="NCBI Taxonomy" id="6335"/>
    <lineage>
        <taxon>Eukaryota</taxon>
        <taxon>Metazoa</taxon>
        <taxon>Ecdysozoa</taxon>
        <taxon>Nematoda</taxon>
        <taxon>Enoplea</taxon>
        <taxon>Dorylaimia</taxon>
        <taxon>Trichinellida</taxon>
        <taxon>Trichinellidae</taxon>
        <taxon>Trichinella</taxon>
    </lineage>
</organism>
<accession>A0A1Y3ESA2</accession>
<comment type="caution">
    <text evidence="1">The sequence shown here is derived from an EMBL/GenBank/DDBJ whole genome shotgun (WGS) entry which is preliminary data.</text>
</comment>
<dbReference type="Proteomes" id="UP000243006">
    <property type="component" value="Unassembled WGS sequence"/>
</dbReference>
<gene>
    <name evidence="1" type="ORF">D917_07584</name>
</gene>
<name>A0A1Y3ESA2_9BILA</name>
<evidence type="ECO:0000313" key="1">
    <source>
        <dbReference type="EMBL" id="OUC46627.1"/>
    </source>
</evidence>
<reference evidence="1 2" key="1">
    <citation type="submission" date="2015-04" db="EMBL/GenBank/DDBJ databases">
        <title>Draft genome of the roundworm Trichinella nativa.</title>
        <authorList>
            <person name="Mitreva M."/>
        </authorList>
    </citation>
    <scope>NUCLEOTIDE SEQUENCE [LARGE SCALE GENOMIC DNA]</scope>
    <source>
        <strain evidence="1 2">ISS45</strain>
    </source>
</reference>
<protein>
    <submittedName>
        <fullName evidence="1">Uncharacterized protein</fullName>
    </submittedName>
</protein>
<dbReference type="AlphaFoldDB" id="A0A1Y3ESA2"/>
<evidence type="ECO:0000313" key="2">
    <source>
        <dbReference type="Proteomes" id="UP000243006"/>
    </source>
</evidence>
<sequence length="235" mass="27522">MANGSDPILSCSLNNNELMQCLNQLQIADNYSTNSTFRTEVFLNRLFMRGGLRSYLKQKVVRFQHRYSPYHVPLRNEQCELLEDLHGKQVFDRIKAHVASEFQKIHNLGPKKYDMNWWPATLRLLEGIEIDSICFSKQVKIAMEEYPHGFYSPTKCSSEARTIEPLNAFELAAYVEEYLYFPKKMCAMARNMYFISFNRDKGYNKETAVECSCCKRETKHFISKPLRMGELFFAV</sequence>
<proteinExistence type="predicted"/>